<dbReference type="PANTHER" id="PTHR31511:SF12">
    <property type="entry name" value="RHO TERMINATION FACTOR N-TERMINAL DOMAIN-CONTAINING PROTEIN"/>
    <property type="match status" value="1"/>
</dbReference>
<dbReference type="PANTHER" id="PTHR31511">
    <property type="entry name" value="PROTEIN CBG23764"/>
    <property type="match status" value="1"/>
</dbReference>
<dbReference type="SUPFAM" id="SSF53098">
    <property type="entry name" value="Ribonuclease H-like"/>
    <property type="match status" value="1"/>
</dbReference>
<evidence type="ECO:0008006" key="3">
    <source>
        <dbReference type="Google" id="ProtNLM"/>
    </source>
</evidence>
<comment type="caution">
    <text evidence="1">The sequence shown here is derived from an EMBL/GenBank/DDBJ whole genome shotgun (WGS) entry which is preliminary data.</text>
</comment>
<dbReference type="SUPFAM" id="SSF54060">
    <property type="entry name" value="His-Me finger endonucleases"/>
    <property type="match status" value="1"/>
</dbReference>
<accession>A0A835CW84</accession>
<dbReference type="GO" id="GO:0042575">
    <property type="term" value="C:DNA polymerase complex"/>
    <property type="evidence" value="ECO:0007669"/>
    <property type="project" value="UniProtKB-ARBA"/>
</dbReference>
<dbReference type="OrthoDB" id="414982at2759"/>
<proteinExistence type="predicted"/>
<reference evidence="1 2" key="1">
    <citation type="submission" date="2020-08" db="EMBL/GenBank/DDBJ databases">
        <title>Aphidius gifuensis genome sequencing and assembly.</title>
        <authorList>
            <person name="Du Z."/>
        </authorList>
    </citation>
    <scope>NUCLEOTIDE SEQUENCE [LARGE SCALE GENOMIC DNA]</scope>
    <source>
        <strain evidence="1">YNYX2018</strain>
        <tissue evidence="1">Adults</tissue>
    </source>
</reference>
<dbReference type="InterPro" id="IPR044925">
    <property type="entry name" value="His-Me_finger_sf"/>
</dbReference>
<dbReference type="GO" id="GO:0071897">
    <property type="term" value="P:DNA biosynthetic process"/>
    <property type="evidence" value="ECO:0007669"/>
    <property type="project" value="UniProtKB-ARBA"/>
</dbReference>
<evidence type="ECO:0000313" key="2">
    <source>
        <dbReference type="Proteomes" id="UP000639338"/>
    </source>
</evidence>
<dbReference type="AlphaFoldDB" id="A0A835CW84"/>
<dbReference type="SUPFAM" id="SSF56672">
    <property type="entry name" value="DNA/RNA polymerases"/>
    <property type="match status" value="1"/>
</dbReference>
<dbReference type="Proteomes" id="UP000639338">
    <property type="component" value="Unassembled WGS sequence"/>
</dbReference>
<dbReference type="InterPro" id="IPR043502">
    <property type="entry name" value="DNA/RNA_pol_sf"/>
</dbReference>
<protein>
    <recommendedName>
        <fullName evidence="3">DNA-directed DNA polymerase</fullName>
    </recommendedName>
</protein>
<keyword evidence="2" id="KW-1185">Reference proteome</keyword>
<evidence type="ECO:0000313" key="1">
    <source>
        <dbReference type="EMBL" id="KAF7996123.1"/>
    </source>
</evidence>
<dbReference type="InterPro" id="IPR012337">
    <property type="entry name" value="RNaseH-like_sf"/>
</dbReference>
<name>A0A835CW84_APHGI</name>
<dbReference type="EMBL" id="JACMRX010000002">
    <property type="protein sequence ID" value="KAF7996123.1"/>
    <property type="molecule type" value="Genomic_DNA"/>
</dbReference>
<sequence>MVMPTEQNNILKFKNYKYQLRVPFVVYADLESILEKVTDTSNDLIKKKFQQKHIPSSIAYYTKCSYDEKLSTFKLERSKNCIEWFIKELQELAHNVDNILDDIKPMNLTFDEQLEFSASTKCHICTKKFTPDDIKVRDHCHVTGAYRGAAHVGCNLNYQESCTIAVVFHGLSNYDSHFLIKQLKKQFPGTIDLLALNKESYISFTKHVKGTRIRFRFIDSYKFMASSISTLANELEDKDKSISLSFCNNLEEFKLITKKGIFPYDYIDSWEKFNEKQLPSKLEFYSQLNEEHISEIDYNHACNVWEKFHIKNLGEYSDLYLRTDVLLLADIFENFRYFCLKTYELDPAHYFTLPGLSFNAMLKYTEIELELITDADKLLFIEGGIRGGLSQCSHRHVIANNKYMNEYNPNIEDSYLMYFDVNNLYGFAMASTLPVSDFQWEENFDINKLNSIEDNSEWGYILEVDLDYPVNLHNEHKDLPLAPERRIPPLSTSKCPKLLATLYNKEKYIIHYKNLKQYVSLGMKIRKLYRVLNFKQRAWLKPYIDLNTELRTKATSLFAKNLFKSLINICFGKMLESTRSQRIIKLVSRYGGRGGARALISKPNFHSALIIDDLVIIEMKRLSILFNKPIYGGFCILDISKTVIYDFYYNYIKKIFQDKVEFVYMDTDSAILHIFTPDIYEFIRKECDNFDTSDYPIDNRYNIPQKNKKVPGIMKDECNGKIMKEFIGLRSKAYSFLVENESCDNNVKLHKKAKGVKKSSMKTITFEDYKNCVENHAKISRKQNLIRSEKHQVYTITTEKIALSWDDDKRELIENKNYTLPWGYAQELRDI</sequence>
<organism evidence="1 2">
    <name type="scientific">Aphidius gifuensis</name>
    <name type="common">Parasitoid wasp</name>
    <dbReference type="NCBI Taxonomy" id="684658"/>
    <lineage>
        <taxon>Eukaryota</taxon>
        <taxon>Metazoa</taxon>
        <taxon>Ecdysozoa</taxon>
        <taxon>Arthropoda</taxon>
        <taxon>Hexapoda</taxon>
        <taxon>Insecta</taxon>
        <taxon>Pterygota</taxon>
        <taxon>Neoptera</taxon>
        <taxon>Endopterygota</taxon>
        <taxon>Hymenoptera</taxon>
        <taxon>Apocrita</taxon>
        <taxon>Ichneumonoidea</taxon>
        <taxon>Braconidae</taxon>
        <taxon>Aphidiinae</taxon>
        <taxon>Aphidius</taxon>
    </lineage>
</organism>
<gene>
    <name evidence="1" type="ORF">HCN44_010379</name>
</gene>